<evidence type="ECO:0000256" key="5">
    <source>
        <dbReference type="SAM" id="Phobius"/>
    </source>
</evidence>
<dbReference type="PROSITE" id="PS51292">
    <property type="entry name" value="ZF_RING_CH"/>
    <property type="match status" value="1"/>
</dbReference>
<dbReference type="PANTHER" id="PTHR46347">
    <property type="entry name" value="RING/FYVE/PHD ZINC FINGER SUPERFAMILY PROTEIN"/>
    <property type="match status" value="1"/>
</dbReference>
<feature type="transmembrane region" description="Helical" evidence="5">
    <location>
        <begin position="276"/>
        <end position="296"/>
    </location>
</feature>
<dbReference type="InterPro" id="IPR013083">
    <property type="entry name" value="Znf_RING/FYVE/PHD"/>
</dbReference>
<reference evidence="7 8" key="1">
    <citation type="submission" date="2024-07" db="EMBL/GenBank/DDBJ databases">
        <title>Draft sequence of the Neodothiora populina.</title>
        <authorList>
            <person name="Drown D.D."/>
            <person name="Schuette U.S."/>
            <person name="Buechlein A.B."/>
            <person name="Rusch D.R."/>
            <person name="Winton L.W."/>
            <person name="Adams G.A."/>
        </authorList>
    </citation>
    <scope>NUCLEOTIDE SEQUENCE [LARGE SCALE GENOMIC DNA]</scope>
    <source>
        <strain evidence="7 8">CPC 39397</strain>
    </source>
</reference>
<keyword evidence="5" id="KW-1133">Transmembrane helix</keyword>
<organism evidence="7 8">
    <name type="scientific">Neodothiora populina</name>
    <dbReference type="NCBI Taxonomy" id="2781224"/>
    <lineage>
        <taxon>Eukaryota</taxon>
        <taxon>Fungi</taxon>
        <taxon>Dikarya</taxon>
        <taxon>Ascomycota</taxon>
        <taxon>Pezizomycotina</taxon>
        <taxon>Dothideomycetes</taxon>
        <taxon>Dothideomycetidae</taxon>
        <taxon>Dothideales</taxon>
        <taxon>Dothioraceae</taxon>
        <taxon>Neodothiora</taxon>
    </lineage>
</organism>
<keyword evidence="1" id="KW-0479">Metal-binding</keyword>
<evidence type="ECO:0000256" key="3">
    <source>
        <dbReference type="ARBA" id="ARBA00022833"/>
    </source>
</evidence>
<feature type="compositionally biased region" description="Polar residues" evidence="4">
    <location>
        <begin position="1"/>
        <end position="13"/>
    </location>
</feature>
<proteinExistence type="predicted"/>
<dbReference type="PANTHER" id="PTHR46347:SF1">
    <property type="entry name" value="RING_FYVE_PHD ZINC FINGER SUPERFAMILY PROTEIN"/>
    <property type="match status" value="1"/>
</dbReference>
<dbReference type="SMART" id="SM00744">
    <property type="entry name" value="RINGv"/>
    <property type="match status" value="1"/>
</dbReference>
<evidence type="ECO:0000259" key="6">
    <source>
        <dbReference type="PROSITE" id="PS51292"/>
    </source>
</evidence>
<dbReference type="GeneID" id="95979813"/>
<keyword evidence="3" id="KW-0862">Zinc</keyword>
<accession>A0ABR3P434</accession>
<dbReference type="Gene3D" id="3.30.40.10">
    <property type="entry name" value="Zinc/RING finger domain, C3HC4 (zinc finger)"/>
    <property type="match status" value="1"/>
</dbReference>
<dbReference type="Pfam" id="PF12906">
    <property type="entry name" value="RINGv"/>
    <property type="match status" value="1"/>
</dbReference>
<keyword evidence="2" id="KW-0863">Zinc-finger</keyword>
<evidence type="ECO:0000313" key="8">
    <source>
        <dbReference type="Proteomes" id="UP001562354"/>
    </source>
</evidence>
<dbReference type="InterPro" id="IPR011016">
    <property type="entry name" value="Znf_RING-CH"/>
</dbReference>
<sequence>MTSRAADSPTWQWPQDLPGSWEQDNTHPPQNHKADPTESAASSDPSPWASYTAPPGTRSPKPEPRQERFYRPRTCRICLEVVLPTSHPPSEHLAGVFQSSTPSVTYESEDGGRLLRPCLCKGSQKYVHEGCLTAWRLQNPMEKRNYWQCPTCKYNYNLERMTWGRLISSTASQIGLTVAIFLVAAFFLGYVADPIINLYIDPYDSLTEGLSHGTSHLYDDEPTTWIEHFLKGMASLGLLGFAKFLLTLSPWQWWNWRSSGLMGGGHRRGNTGRDRISQIGWITVMVGIVTVLLAVWKGVRAWSRRTLENVSEKVVDVPGDDRDDEDE</sequence>
<dbReference type="Proteomes" id="UP001562354">
    <property type="component" value="Unassembled WGS sequence"/>
</dbReference>
<evidence type="ECO:0000256" key="4">
    <source>
        <dbReference type="SAM" id="MobiDB-lite"/>
    </source>
</evidence>
<comment type="caution">
    <text evidence="7">The sequence shown here is derived from an EMBL/GenBank/DDBJ whole genome shotgun (WGS) entry which is preliminary data.</text>
</comment>
<feature type="transmembrane region" description="Helical" evidence="5">
    <location>
        <begin position="174"/>
        <end position="192"/>
    </location>
</feature>
<feature type="region of interest" description="Disordered" evidence="4">
    <location>
        <begin position="1"/>
        <end position="66"/>
    </location>
</feature>
<dbReference type="EMBL" id="JBFMKM010000014">
    <property type="protein sequence ID" value="KAL1297542.1"/>
    <property type="molecule type" value="Genomic_DNA"/>
</dbReference>
<protein>
    <recommendedName>
        <fullName evidence="6">RING-CH-type domain-containing protein</fullName>
    </recommendedName>
</protein>
<evidence type="ECO:0000313" key="7">
    <source>
        <dbReference type="EMBL" id="KAL1297542.1"/>
    </source>
</evidence>
<dbReference type="SUPFAM" id="SSF57850">
    <property type="entry name" value="RING/U-box"/>
    <property type="match status" value="1"/>
</dbReference>
<dbReference type="RefSeq" id="XP_069197224.1">
    <property type="nucleotide sequence ID" value="XM_069346013.1"/>
</dbReference>
<keyword evidence="8" id="KW-1185">Reference proteome</keyword>
<keyword evidence="5" id="KW-0812">Transmembrane</keyword>
<name>A0ABR3P434_9PEZI</name>
<feature type="compositionally biased region" description="Low complexity" evidence="4">
    <location>
        <begin position="39"/>
        <end position="50"/>
    </location>
</feature>
<evidence type="ECO:0000256" key="1">
    <source>
        <dbReference type="ARBA" id="ARBA00022723"/>
    </source>
</evidence>
<feature type="domain" description="RING-CH-type" evidence="6">
    <location>
        <begin position="67"/>
        <end position="159"/>
    </location>
</feature>
<gene>
    <name evidence="7" type="ORF">AAFC00_006114</name>
</gene>
<dbReference type="CDD" id="cd16495">
    <property type="entry name" value="RING_CH-C4HC3_MARCH"/>
    <property type="match status" value="1"/>
</dbReference>
<feature type="transmembrane region" description="Helical" evidence="5">
    <location>
        <begin position="236"/>
        <end position="256"/>
    </location>
</feature>
<evidence type="ECO:0000256" key="2">
    <source>
        <dbReference type="ARBA" id="ARBA00022771"/>
    </source>
</evidence>
<keyword evidence="5" id="KW-0472">Membrane</keyword>